<dbReference type="Pfam" id="PF00583">
    <property type="entry name" value="Acetyltransf_1"/>
    <property type="match status" value="1"/>
</dbReference>
<organism evidence="4 5">
    <name type="scientific">Serinicoccus hydrothermalis</name>
    <dbReference type="NCBI Taxonomy" id="1758689"/>
    <lineage>
        <taxon>Bacteria</taxon>
        <taxon>Bacillati</taxon>
        <taxon>Actinomycetota</taxon>
        <taxon>Actinomycetes</taxon>
        <taxon>Micrococcales</taxon>
        <taxon>Ornithinimicrobiaceae</taxon>
        <taxon>Serinicoccus</taxon>
    </lineage>
</organism>
<protein>
    <recommendedName>
        <fullName evidence="3">N-acetyltransferase domain-containing protein</fullName>
    </recommendedName>
</protein>
<dbReference type="GO" id="GO:0016747">
    <property type="term" value="F:acyltransferase activity, transferring groups other than amino-acyl groups"/>
    <property type="evidence" value="ECO:0007669"/>
    <property type="project" value="InterPro"/>
</dbReference>
<dbReference type="Gene3D" id="3.40.630.30">
    <property type="match status" value="1"/>
</dbReference>
<accession>A0A1B1NDW5</accession>
<dbReference type="PANTHER" id="PTHR43877">
    <property type="entry name" value="AMINOALKYLPHOSPHONATE N-ACETYLTRANSFERASE-RELATED-RELATED"/>
    <property type="match status" value="1"/>
</dbReference>
<gene>
    <name evidence="4" type="ORF">SGUI_2149</name>
</gene>
<dbReference type="KEGG" id="serj:SGUI_2149"/>
<dbReference type="InterPro" id="IPR016181">
    <property type="entry name" value="Acyl_CoA_acyltransferase"/>
</dbReference>
<evidence type="ECO:0000259" key="3">
    <source>
        <dbReference type="PROSITE" id="PS51186"/>
    </source>
</evidence>
<evidence type="ECO:0000256" key="1">
    <source>
        <dbReference type="ARBA" id="ARBA00022679"/>
    </source>
</evidence>
<dbReference type="InterPro" id="IPR000182">
    <property type="entry name" value="GNAT_dom"/>
</dbReference>
<proteinExistence type="predicted"/>
<keyword evidence="2" id="KW-0012">Acyltransferase</keyword>
<dbReference type="SUPFAM" id="SSF55729">
    <property type="entry name" value="Acyl-CoA N-acyltransferases (Nat)"/>
    <property type="match status" value="1"/>
</dbReference>
<keyword evidence="5" id="KW-1185">Reference proteome</keyword>
<reference evidence="4 5" key="1">
    <citation type="submission" date="2016-03" db="EMBL/GenBank/DDBJ databases">
        <title>Shallow-sea hydrothermal system.</title>
        <authorList>
            <person name="Tang K."/>
        </authorList>
    </citation>
    <scope>NUCLEOTIDE SEQUENCE [LARGE SCALE GENOMIC DNA]</scope>
    <source>
        <strain evidence="4 5">JLT9</strain>
    </source>
</reference>
<sequence>MLTLANRLSTGAAPWRDLDAVVAVTTGWVREAVDAPDGDDIWVARENDHVVGFVHVGTRTHWTGAVDAYVGELAVAASHTGRGIGELLMRRAEEWAREAGHTRLTLETGAGNAPARRFYAGLGYVTEEVVLTRDLTV</sequence>
<dbReference type="CDD" id="cd04301">
    <property type="entry name" value="NAT_SF"/>
    <property type="match status" value="1"/>
</dbReference>
<dbReference type="InterPro" id="IPR050832">
    <property type="entry name" value="Bact_Acetyltransf"/>
</dbReference>
<feature type="domain" description="N-acetyltransferase" evidence="3">
    <location>
        <begin position="1"/>
        <end position="137"/>
    </location>
</feature>
<evidence type="ECO:0000313" key="4">
    <source>
        <dbReference type="EMBL" id="ANS79545.1"/>
    </source>
</evidence>
<dbReference type="PANTHER" id="PTHR43877:SF2">
    <property type="entry name" value="AMINOALKYLPHOSPHONATE N-ACETYLTRANSFERASE-RELATED"/>
    <property type="match status" value="1"/>
</dbReference>
<evidence type="ECO:0000256" key="2">
    <source>
        <dbReference type="ARBA" id="ARBA00023315"/>
    </source>
</evidence>
<dbReference type="EMBL" id="CP014989">
    <property type="protein sequence ID" value="ANS79545.1"/>
    <property type="molecule type" value="Genomic_DNA"/>
</dbReference>
<name>A0A1B1NDW5_9MICO</name>
<dbReference type="AlphaFoldDB" id="A0A1B1NDW5"/>
<evidence type="ECO:0000313" key="5">
    <source>
        <dbReference type="Proteomes" id="UP000092482"/>
    </source>
</evidence>
<keyword evidence="1" id="KW-0808">Transferase</keyword>
<dbReference type="Proteomes" id="UP000092482">
    <property type="component" value="Chromosome"/>
</dbReference>
<dbReference type="PROSITE" id="PS51186">
    <property type="entry name" value="GNAT"/>
    <property type="match status" value="1"/>
</dbReference>